<evidence type="ECO:0000313" key="3">
    <source>
        <dbReference type="Proteomes" id="UP000015105"/>
    </source>
</evidence>
<keyword evidence="3" id="KW-1185">Reference proteome</keyword>
<name>A0A453ASV6_AEGTS</name>
<dbReference type="AlphaFoldDB" id="A0A453ASV6"/>
<accession>A0A453ASV6</accession>
<reference evidence="2" key="4">
    <citation type="submission" date="2019-03" db="UniProtKB">
        <authorList>
            <consortium name="EnsemblPlants"/>
        </authorList>
    </citation>
    <scope>IDENTIFICATION</scope>
</reference>
<reference evidence="3" key="1">
    <citation type="journal article" date="2014" name="Science">
        <title>Ancient hybridizations among the ancestral genomes of bread wheat.</title>
        <authorList>
            <consortium name="International Wheat Genome Sequencing Consortium,"/>
            <person name="Marcussen T."/>
            <person name="Sandve S.R."/>
            <person name="Heier L."/>
            <person name="Spannagl M."/>
            <person name="Pfeifer M."/>
            <person name="Jakobsen K.S."/>
            <person name="Wulff B.B."/>
            <person name="Steuernagel B."/>
            <person name="Mayer K.F."/>
            <person name="Olsen O.A."/>
        </authorList>
    </citation>
    <scope>NUCLEOTIDE SEQUENCE [LARGE SCALE GENOMIC DNA]</scope>
    <source>
        <strain evidence="3">cv. AL8/78</strain>
    </source>
</reference>
<reference evidence="2" key="3">
    <citation type="journal article" date="2017" name="Nature">
        <title>Genome sequence of the progenitor of the wheat D genome Aegilops tauschii.</title>
        <authorList>
            <person name="Luo M.C."/>
            <person name="Gu Y.Q."/>
            <person name="Puiu D."/>
            <person name="Wang H."/>
            <person name="Twardziok S.O."/>
            <person name="Deal K.R."/>
            <person name="Huo N."/>
            <person name="Zhu T."/>
            <person name="Wang L."/>
            <person name="Wang Y."/>
            <person name="McGuire P.E."/>
            <person name="Liu S."/>
            <person name="Long H."/>
            <person name="Ramasamy R.K."/>
            <person name="Rodriguez J.C."/>
            <person name="Van S.L."/>
            <person name="Yuan L."/>
            <person name="Wang Z."/>
            <person name="Xia Z."/>
            <person name="Xiao L."/>
            <person name="Anderson O.D."/>
            <person name="Ouyang S."/>
            <person name="Liang Y."/>
            <person name="Zimin A.V."/>
            <person name="Pertea G."/>
            <person name="Qi P."/>
            <person name="Bennetzen J.L."/>
            <person name="Dai X."/>
            <person name="Dawson M.W."/>
            <person name="Muller H.G."/>
            <person name="Kugler K."/>
            <person name="Rivarola-Duarte L."/>
            <person name="Spannagl M."/>
            <person name="Mayer K.F.X."/>
            <person name="Lu F.H."/>
            <person name="Bevan M.W."/>
            <person name="Leroy P."/>
            <person name="Li P."/>
            <person name="You F.M."/>
            <person name="Sun Q."/>
            <person name="Liu Z."/>
            <person name="Lyons E."/>
            <person name="Wicker T."/>
            <person name="Salzberg S.L."/>
            <person name="Devos K.M."/>
            <person name="Dvorak J."/>
        </authorList>
    </citation>
    <scope>NUCLEOTIDE SEQUENCE [LARGE SCALE GENOMIC DNA]</scope>
    <source>
        <strain evidence="2">cv. AL8/78</strain>
    </source>
</reference>
<organism evidence="2 3">
    <name type="scientific">Aegilops tauschii subsp. strangulata</name>
    <name type="common">Goatgrass</name>
    <dbReference type="NCBI Taxonomy" id="200361"/>
    <lineage>
        <taxon>Eukaryota</taxon>
        <taxon>Viridiplantae</taxon>
        <taxon>Streptophyta</taxon>
        <taxon>Embryophyta</taxon>
        <taxon>Tracheophyta</taxon>
        <taxon>Spermatophyta</taxon>
        <taxon>Magnoliopsida</taxon>
        <taxon>Liliopsida</taxon>
        <taxon>Poales</taxon>
        <taxon>Poaceae</taxon>
        <taxon>BOP clade</taxon>
        <taxon>Pooideae</taxon>
        <taxon>Triticodae</taxon>
        <taxon>Triticeae</taxon>
        <taxon>Triticinae</taxon>
        <taxon>Aegilops</taxon>
    </lineage>
</organism>
<proteinExistence type="predicted"/>
<keyword evidence="1" id="KW-0472">Membrane</keyword>
<keyword evidence="1" id="KW-0812">Transmembrane</keyword>
<feature type="transmembrane region" description="Helical" evidence="1">
    <location>
        <begin position="7"/>
        <end position="25"/>
    </location>
</feature>
<dbReference type="EnsemblPlants" id="AET2Gv20251300.19">
    <property type="protein sequence ID" value="AET2Gv20251300.19"/>
    <property type="gene ID" value="AET2Gv20251300"/>
</dbReference>
<protein>
    <submittedName>
        <fullName evidence="2">Uncharacterized protein</fullName>
    </submittedName>
</protein>
<keyword evidence="1" id="KW-1133">Transmembrane helix</keyword>
<evidence type="ECO:0000256" key="1">
    <source>
        <dbReference type="SAM" id="Phobius"/>
    </source>
</evidence>
<reference evidence="3" key="2">
    <citation type="journal article" date="2017" name="Nat. Plants">
        <title>The Aegilops tauschii genome reveals multiple impacts of transposons.</title>
        <authorList>
            <person name="Zhao G."/>
            <person name="Zou C."/>
            <person name="Li K."/>
            <person name="Wang K."/>
            <person name="Li T."/>
            <person name="Gao L."/>
            <person name="Zhang X."/>
            <person name="Wang H."/>
            <person name="Yang Z."/>
            <person name="Liu X."/>
            <person name="Jiang W."/>
            <person name="Mao L."/>
            <person name="Kong X."/>
            <person name="Jiao Y."/>
            <person name="Jia J."/>
        </authorList>
    </citation>
    <scope>NUCLEOTIDE SEQUENCE [LARGE SCALE GENOMIC DNA]</scope>
    <source>
        <strain evidence="3">cv. AL8/78</strain>
    </source>
</reference>
<evidence type="ECO:0000313" key="2">
    <source>
        <dbReference type="EnsemblPlants" id="AET2Gv20251300.19"/>
    </source>
</evidence>
<dbReference type="Proteomes" id="UP000015105">
    <property type="component" value="Chromosome 2D"/>
</dbReference>
<sequence>MFHLKTLLFTVIVYLPCYVSFILLFRPCIPSFLCPSQNNTNCVNELACYGSPNLFVGLHSFVTRRFYRAACA</sequence>
<dbReference type="Gramene" id="AET2Gv20251300.19">
    <property type="protein sequence ID" value="AET2Gv20251300.19"/>
    <property type="gene ID" value="AET2Gv20251300"/>
</dbReference>
<reference evidence="2" key="5">
    <citation type="journal article" date="2021" name="G3 (Bethesda)">
        <title>Aegilops tauschii genome assembly Aet v5.0 features greater sequence contiguity and improved annotation.</title>
        <authorList>
            <person name="Wang L."/>
            <person name="Zhu T."/>
            <person name="Rodriguez J.C."/>
            <person name="Deal K.R."/>
            <person name="Dubcovsky J."/>
            <person name="McGuire P.E."/>
            <person name="Lux T."/>
            <person name="Spannagl M."/>
            <person name="Mayer K.F.X."/>
            <person name="Baldrich P."/>
            <person name="Meyers B.C."/>
            <person name="Huo N."/>
            <person name="Gu Y.Q."/>
            <person name="Zhou H."/>
            <person name="Devos K.M."/>
            <person name="Bennetzen J.L."/>
            <person name="Unver T."/>
            <person name="Budak H."/>
            <person name="Gulick P.J."/>
            <person name="Galiba G."/>
            <person name="Kalapos B."/>
            <person name="Nelson D.R."/>
            <person name="Li P."/>
            <person name="You F.M."/>
            <person name="Luo M.C."/>
            <person name="Dvorak J."/>
        </authorList>
    </citation>
    <scope>NUCLEOTIDE SEQUENCE [LARGE SCALE GENOMIC DNA]</scope>
    <source>
        <strain evidence="2">cv. AL8/78</strain>
    </source>
</reference>